<dbReference type="Pfam" id="PF00211">
    <property type="entry name" value="Guanylate_cyc"/>
    <property type="match status" value="1"/>
</dbReference>
<keyword evidence="11" id="KW-0460">Magnesium</keyword>
<keyword evidence="14 20" id="KW-0472">Membrane</keyword>
<evidence type="ECO:0000256" key="5">
    <source>
        <dbReference type="ARBA" id="ARBA00005381"/>
    </source>
</evidence>
<dbReference type="InterPro" id="IPR057398">
    <property type="entry name" value="GRESAG4.1/3_peripasmic_2"/>
</dbReference>
<dbReference type="FunFam" id="3.30.70.1230:FF:000022">
    <property type="entry name" value="Receptor-type adenylate cyclase GRESAG 4, putative"/>
    <property type="match status" value="1"/>
</dbReference>
<dbReference type="SUPFAM" id="SSF55073">
    <property type="entry name" value="Nucleotide cyclase"/>
    <property type="match status" value="1"/>
</dbReference>
<dbReference type="SUPFAM" id="SSF53822">
    <property type="entry name" value="Periplasmic binding protein-like I"/>
    <property type="match status" value="1"/>
</dbReference>
<dbReference type="AlphaFoldDB" id="A0A3R7K7M9"/>
<feature type="domain" description="Guanylate cyclase" evidence="21">
    <location>
        <begin position="449"/>
        <end position="605"/>
    </location>
</feature>
<evidence type="ECO:0000313" key="22">
    <source>
        <dbReference type="EMBL" id="RNE95448.1"/>
    </source>
</evidence>
<evidence type="ECO:0000256" key="4">
    <source>
        <dbReference type="ARBA" id="ARBA00004141"/>
    </source>
</evidence>
<dbReference type="Gene3D" id="3.30.70.1230">
    <property type="entry name" value="Nucleotide cyclase"/>
    <property type="match status" value="1"/>
</dbReference>
<evidence type="ECO:0000256" key="7">
    <source>
        <dbReference type="ARBA" id="ARBA00022692"/>
    </source>
</evidence>
<keyword evidence="9" id="KW-0547">Nucleotide-binding</keyword>
<dbReference type="InterPro" id="IPR001054">
    <property type="entry name" value="A/G_cyclase"/>
</dbReference>
<keyword evidence="15" id="KW-0675">Receptor</keyword>
<dbReference type="GO" id="GO:0016020">
    <property type="term" value="C:membrane"/>
    <property type="evidence" value="ECO:0007669"/>
    <property type="project" value="UniProtKB-SubCell"/>
</dbReference>
<keyword evidence="16" id="KW-0325">Glycoprotein</keyword>
<dbReference type="InterPro" id="IPR050697">
    <property type="entry name" value="Adenylyl/Guanylyl_Cyclase_3/4"/>
</dbReference>
<evidence type="ECO:0000256" key="17">
    <source>
        <dbReference type="ARBA" id="ARBA00023239"/>
    </source>
</evidence>
<dbReference type="PANTHER" id="PTHR43081">
    <property type="entry name" value="ADENYLATE CYCLASE, TERMINAL-DIFFERENTIATION SPECIFIC-RELATED"/>
    <property type="match status" value="1"/>
</dbReference>
<evidence type="ECO:0000256" key="14">
    <source>
        <dbReference type="ARBA" id="ARBA00023136"/>
    </source>
</evidence>
<dbReference type="GO" id="GO:0035556">
    <property type="term" value="P:intracellular signal transduction"/>
    <property type="evidence" value="ECO:0007669"/>
    <property type="project" value="InterPro"/>
</dbReference>
<evidence type="ECO:0000256" key="16">
    <source>
        <dbReference type="ARBA" id="ARBA00023180"/>
    </source>
</evidence>
<accession>A0A3R7K7M9</accession>
<dbReference type="GeneID" id="40323625"/>
<dbReference type="GO" id="GO:0004016">
    <property type="term" value="F:adenylate cyclase activity"/>
    <property type="evidence" value="ECO:0007669"/>
    <property type="project" value="UniProtKB-EC"/>
</dbReference>
<evidence type="ECO:0000256" key="10">
    <source>
        <dbReference type="ARBA" id="ARBA00022840"/>
    </source>
</evidence>
<dbReference type="PROSITE" id="PS50125">
    <property type="entry name" value="GUANYLATE_CYCLASE_2"/>
    <property type="match status" value="1"/>
</dbReference>
<evidence type="ECO:0000256" key="12">
    <source>
        <dbReference type="ARBA" id="ARBA00022989"/>
    </source>
</evidence>
<keyword evidence="13" id="KW-0115">cAMP biosynthesis</keyword>
<keyword evidence="10" id="KW-0067">ATP-binding</keyword>
<evidence type="ECO:0000256" key="1">
    <source>
        <dbReference type="ARBA" id="ARBA00001593"/>
    </source>
</evidence>
<evidence type="ECO:0000256" key="18">
    <source>
        <dbReference type="ARBA" id="ARBA00032597"/>
    </source>
</evidence>
<evidence type="ECO:0000256" key="8">
    <source>
        <dbReference type="ARBA" id="ARBA00022723"/>
    </source>
</evidence>
<keyword evidence="7 20" id="KW-0812">Transmembrane</keyword>
<dbReference type="OrthoDB" id="245836at2759"/>
<protein>
    <recommendedName>
        <fullName evidence="6">adenylate cyclase</fullName>
        <ecNumber evidence="6">4.6.1.1</ecNumber>
    </recommendedName>
    <alternativeName>
        <fullName evidence="18">ATP pyrophosphate-lyase</fullName>
    </alternativeName>
    <alternativeName>
        <fullName evidence="19">Adenylyl cyclase</fullName>
    </alternativeName>
</protein>
<evidence type="ECO:0000256" key="11">
    <source>
        <dbReference type="ARBA" id="ARBA00022842"/>
    </source>
</evidence>
<comment type="subcellular location">
    <subcellularLocation>
        <location evidence="4">Membrane</location>
        <topology evidence="4">Multi-pass membrane protein</topology>
    </subcellularLocation>
</comment>
<name>A0A3R7K7M9_9TRYP</name>
<dbReference type="EMBL" id="MKKU01001433">
    <property type="protein sequence ID" value="RNE95448.1"/>
    <property type="molecule type" value="Genomic_DNA"/>
</dbReference>
<comment type="caution">
    <text evidence="22">The sequence shown here is derived from an EMBL/GenBank/DDBJ whole genome shotgun (WGS) entry which is preliminary data.</text>
</comment>
<evidence type="ECO:0000256" key="9">
    <source>
        <dbReference type="ARBA" id="ARBA00022741"/>
    </source>
</evidence>
<evidence type="ECO:0000313" key="23">
    <source>
        <dbReference type="Proteomes" id="UP000284403"/>
    </source>
</evidence>
<dbReference type="RefSeq" id="XP_029223062.1">
    <property type="nucleotide sequence ID" value="XM_029376807.1"/>
</dbReference>
<dbReference type="PANTHER" id="PTHR43081:SF1">
    <property type="entry name" value="ADENYLATE CYCLASE, TERMINAL-DIFFERENTIATION SPECIFIC"/>
    <property type="match status" value="1"/>
</dbReference>
<evidence type="ECO:0000256" key="3">
    <source>
        <dbReference type="ARBA" id="ARBA00002708"/>
    </source>
</evidence>
<evidence type="ECO:0000256" key="13">
    <source>
        <dbReference type="ARBA" id="ARBA00022998"/>
    </source>
</evidence>
<dbReference type="GO" id="GO:0006171">
    <property type="term" value="P:cAMP biosynthetic process"/>
    <property type="evidence" value="ECO:0007669"/>
    <property type="project" value="UniProtKB-KW"/>
</dbReference>
<evidence type="ECO:0000256" key="2">
    <source>
        <dbReference type="ARBA" id="ARBA00001946"/>
    </source>
</evidence>
<keyword evidence="17 22" id="KW-0456">Lyase</keyword>
<dbReference type="SMART" id="SM00044">
    <property type="entry name" value="CYCc"/>
    <property type="match status" value="1"/>
</dbReference>
<evidence type="ECO:0000256" key="20">
    <source>
        <dbReference type="SAM" id="Phobius"/>
    </source>
</evidence>
<keyword evidence="12 20" id="KW-1133">Transmembrane helix</keyword>
<dbReference type="EC" id="4.6.1.1" evidence="6"/>
<comment type="catalytic activity">
    <reaction evidence="1">
        <text>ATP = 3',5'-cyclic AMP + diphosphate</text>
        <dbReference type="Rhea" id="RHEA:15389"/>
        <dbReference type="ChEBI" id="CHEBI:30616"/>
        <dbReference type="ChEBI" id="CHEBI:33019"/>
        <dbReference type="ChEBI" id="CHEBI:58165"/>
        <dbReference type="EC" id="4.6.1.1"/>
    </reaction>
</comment>
<evidence type="ECO:0000259" key="21">
    <source>
        <dbReference type="PROSITE" id="PS50125"/>
    </source>
</evidence>
<organism evidence="22 23">
    <name type="scientific">Trypanosoma conorhini</name>
    <dbReference type="NCBI Taxonomy" id="83891"/>
    <lineage>
        <taxon>Eukaryota</taxon>
        <taxon>Discoba</taxon>
        <taxon>Euglenozoa</taxon>
        <taxon>Kinetoplastea</taxon>
        <taxon>Metakinetoplastina</taxon>
        <taxon>Trypanosomatida</taxon>
        <taxon>Trypanosomatidae</taxon>
        <taxon>Trypanosoma</taxon>
    </lineage>
</organism>
<comment type="cofactor">
    <cofactor evidence="2">
        <name>Mg(2+)</name>
        <dbReference type="ChEBI" id="CHEBI:18420"/>
    </cofactor>
</comment>
<dbReference type="Pfam" id="PF25493">
    <property type="entry name" value="Peripla_BP_A-cyclase"/>
    <property type="match status" value="1"/>
</dbReference>
<evidence type="ECO:0000256" key="6">
    <source>
        <dbReference type="ARBA" id="ARBA00012201"/>
    </source>
</evidence>
<evidence type="ECO:0000256" key="15">
    <source>
        <dbReference type="ARBA" id="ARBA00023170"/>
    </source>
</evidence>
<proteinExistence type="inferred from homology"/>
<dbReference type="GO" id="GO:0005524">
    <property type="term" value="F:ATP binding"/>
    <property type="evidence" value="ECO:0007669"/>
    <property type="project" value="UniProtKB-KW"/>
</dbReference>
<feature type="transmembrane region" description="Helical" evidence="20">
    <location>
        <begin position="406"/>
        <end position="428"/>
    </location>
</feature>
<dbReference type="InterPro" id="IPR029787">
    <property type="entry name" value="Nucleotide_cyclase"/>
</dbReference>
<feature type="non-terminal residue" evidence="22">
    <location>
        <position position="1"/>
    </location>
</feature>
<reference evidence="22 23" key="1">
    <citation type="journal article" date="2018" name="BMC Genomics">
        <title>Genomic comparison of Trypanosoma conorhini and Trypanosoma rangeli to Trypanosoma cruzi strains of high and low virulence.</title>
        <authorList>
            <person name="Bradwell K.R."/>
            <person name="Koparde V.N."/>
            <person name="Matveyev A.V."/>
            <person name="Serrano M.G."/>
            <person name="Alves J.M."/>
            <person name="Parikh H."/>
            <person name="Huang B."/>
            <person name="Lee V."/>
            <person name="Espinosa-Alvarez O."/>
            <person name="Ortiz P.A."/>
            <person name="Costa-Martins A.G."/>
            <person name="Teixeira M.M."/>
            <person name="Buck G.A."/>
        </authorList>
    </citation>
    <scope>NUCLEOTIDE SEQUENCE [LARGE SCALE GENOMIC DNA]</scope>
    <source>
        <strain evidence="22 23">025E</strain>
    </source>
</reference>
<dbReference type="InterPro" id="IPR028082">
    <property type="entry name" value="Peripla_BP_I"/>
</dbReference>
<keyword evidence="8" id="KW-0479">Metal-binding</keyword>
<dbReference type="Proteomes" id="UP000284403">
    <property type="component" value="Unassembled WGS sequence"/>
</dbReference>
<gene>
    <name evidence="22" type="ORF">Tco025E_10014</name>
</gene>
<keyword evidence="23" id="KW-1185">Reference proteome</keyword>
<dbReference type="GO" id="GO:0046872">
    <property type="term" value="F:metal ion binding"/>
    <property type="evidence" value="ECO:0007669"/>
    <property type="project" value="UniProtKB-KW"/>
</dbReference>
<comment type="similarity">
    <text evidence="5">Belongs to the adenylyl cyclase class-3 family.</text>
</comment>
<evidence type="ECO:0000256" key="19">
    <source>
        <dbReference type="ARBA" id="ARBA00032637"/>
    </source>
</evidence>
<comment type="function">
    <text evidence="3">Could act as a receptor for an unknown ligand.</text>
</comment>
<sequence length="771" mass="82795">KRFVEDFRAEMVHEGLMTFRLSDCNVSSTQVPPVFSGAAFLMNDSAVAQRVFVDLGAGFDVGCALESNWWERGGLSVFPLFSTLGSARAALQSELQSRHVHGVAGVVTEAMLGVEGVAFLDPLQLEPRLNRFRRHVIHPSPTLEQQFFVLAEYLRDTGVHAVVRGEEAAAVAEVLRRSLVTFGGSLRSATLLAGGDALAEHLPEAGDVFVAGLAAGDVAAAARHVASHDGVHVFVAFSEFALLHADFVAAFGGGAGGADRVVFATSLPHWGDANPTSETAREFLAAVPNATQRTPLALMGFAAAQLLRTILPRMDKVGAERLADFFYKNVAVTVKDVLYGSFVNGTACAAAAAGGAGCGKNHGATRISVWSLARALNPAVPVLHPAVTPTMEYAKPVARGLTRPQLIGVVVGGVVGGLLLVGVAALLLRFCRDSRDNANAPKEPTDPVTLVFTDIESSTALWAACSELMSDAVATHHRLIRALIAKYRCYEVKTVGDSFMIACKSVFASAQLVRELQQVFVRHDWGTGALDEAYRKFEEGRAEEDAKEEYVPPTARLDAAVYRQHWNGLRVRVGVHTGVCDIRRDEVTKGYDYYGDTANMAARTEVVGNGGQVLLTRAAYMSLSTAEREQVEVTSLGAVALRVVPRPVGMCRLDAVLGRTFAALRLDRLMPELDASDCDGNSSDFFFAARFMTPPSFSFRVCRARAFPALRAGVLASLCARWRVRGDERGVMSCDEHCGALVEVLARRVSRVYGRSLEPRAPVAFLGSAAS</sequence>